<accession>A0A6P3ZRV9</accession>
<comment type="subcellular location">
    <subcellularLocation>
        <location evidence="3">Nucleus</location>
        <location evidence="3">PML body</location>
    </subcellularLocation>
</comment>
<organism evidence="14 15">
    <name type="scientific">Ziziphus jujuba</name>
    <name type="common">Chinese jujube</name>
    <name type="synonym">Ziziphus sativa</name>
    <dbReference type="NCBI Taxonomy" id="326968"/>
    <lineage>
        <taxon>Eukaryota</taxon>
        <taxon>Viridiplantae</taxon>
        <taxon>Streptophyta</taxon>
        <taxon>Embryophyta</taxon>
        <taxon>Tracheophyta</taxon>
        <taxon>Spermatophyta</taxon>
        <taxon>Magnoliopsida</taxon>
        <taxon>eudicotyledons</taxon>
        <taxon>Gunneridae</taxon>
        <taxon>Pentapetalae</taxon>
        <taxon>rosids</taxon>
        <taxon>fabids</taxon>
        <taxon>Rosales</taxon>
        <taxon>Rhamnaceae</taxon>
        <taxon>Paliureae</taxon>
        <taxon>Ziziphus</taxon>
    </lineage>
</organism>
<keyword evidence="6" id="KW-0227">DNA damage</keyword>
<evidence type="ECO:0000256" key="7">
    <source>
        <dbReference type="ARBA" id="ARBA00022771"/>
    </source>
</evidence>
<keyword evidence="10" id="KW-0460">Magnesium</keyword>
<name>A0A6P3ZRV9_ZIZJJ</name>
<dbReference type="Gene3D" id="2.30.30.380">
    <property type="entry name" value="Zn-finger domain of Sec23/24"/>
    <property type="match status" value="2"/>
</dbReference>
<keyword evidence="5" id="KW-0479">Metal-binding</keyword>
<dbReference type="FunCoup" id="A0A6P3ZRV9">
    <property type="interactions" value="1596"/>
</dbReference>
<keyword evidence="4" id="KW-0540">Nuclease</keyword>
<dbReference type="CDD" id="cd09080">
    <property type="entry name" value="TDP2"/>
    <property type="match status" value="1"/>
</dbReference>
<dbReference type="GO" id="GO:0003697">
    <property type="term" value="F:single-stranded DNA binding"/>
    <property type="evidence" value="ECO:0007669"/>
    <property type="project" value="TreeGrafter"/>
</dbReference>
<dbReference type="InterPro" id="IPR005135">
    <property type="entry name" value="Endo/exonuclease/phosphatase"/>
</dbReference>
<dbReference type="Proteomes" id="UP001652623">
    <property type="component" value="Chromosome 1"/>
</dbReference>
<dbReference type="GeneID" id="107419591"/>
<keyword evidence="7" id="KW-0863">Zinc-finger</keyword>
<protein>
    <submittedName>
        <fullName evidence="15">Uncharacterized protein LOC107419591</fullName>
    </submittedName>
</protein>
<evidence type="ECO:0000256" key="4">
    <source>
        <dbReference type="ARBA" id="ARBA00022722"/>
    </source>
</evidence>
<evidence type="ECO:0000256" key="6">
    <source>
        <dbReference type="ARBA" id="ARBA00022763"/>
    </source>
</evidence>
<keyword evidence="8" id="KW-0378">Hydrolase</keyword>
<dbReference type="KEGG" id="zju:107419591"/>
<evidence type="ECO:0000256" key="5">
    <source>
        <dbReference type="ARBA" id="ARBA00022723"/>
    </source>
</evidence>
<dbReference type="InterPro" id="IPR051547">
    <property type="entry name" value="TDP2-like"/>
</dbReference>
<evidence type="ECO:0000256" key="9">
    <source>
        <dbReference type="ARBA" id="ARBA00022833"/>
    </source>
</evidence>
<evidence type="ECO:0000256" key="2">
    <source>
        <dbReference type="ARBA" id="ARBA00001946"/>
    </source>
</evidence>
<evidence type="ECO:0000313" key="14">
    <source>
        <dbReference type="Proteomes" id="UP001652623"/>
    </source>
</evidence>
<evidence type="ECO:0000256" key="8">
    <source>
        <dbReference type="ARBA" id="ARBA00022801"/>
    </source>
</evidence>
<dbReference type="SUPFAM" id="SSF90209">
    <property type="entry name" value="Ran binding protein zinc finger-like"/>
    <property type="match status" value="2"/>
</dbReference>
<evidence type="ECO:0000259" key="13">
    <source>
        <dbReference type="PROSITE" id="PS01358"/>
    </source>
</evidence>
<sequence>MITISRASSFFFPILLRNRNTVKNPTRIYFPPSVQMSSSSWACKKCTFRNPPSQRSTCEICSSPSSPPPPSLHSLSPSSCSSSSSSASAPKWSCKACTFLNSYKNSNCEVCDTRAPVSSLSSFDDLNDTTVPDADLDSSLGSVFWPLQPCKKRRVPDSVLIHRDSTHLGGFRGAKDSDKSATVFENADSGVGLNTLKILSYNVWFREDLELHKRMKALGDIVREHSPDIICFQEVTPNIYDIFRQSSWWKIYRCSVSNEMAVSRPYFCMQLSKLPVKSFSCKPFGNSVMGRELCVAEIEVQKKKSLVVATSHLESPCPEPPKWNQMYSKERVDQAREALNFLKENQNVIFAGDMNWDDKLDGRFPLPDGWVDAWVELRPGENGWTYDTKSNLMLSGNRTLQKRLDRFVCNMHDFEISGIEMIGMDAIPGVSYIKEKKVKNEIKKLDLPVLPSDHYGLLLTICSQ</sequence>
<dbReference type="RefSeq" id="XP_015883817.3">
    <property type="nucleotide sequence ID" value="XM_016028331.4"/>
</dbReference>
<comment type="cofactor">
    <cofactor evidence="2">
        <name>Mg(2+)</name>
        <dbReference type="ChEBI" id="CHEBI:18420"/>
    </cofactor>
</comment>
<evidence type="ECO:0000256" key="12">
    <source>
        <dbReference type="ARBA" id="ARBA00023242"/>
    </source>
</evidence>
<dbReference type="PANTHER" id="PTHR15822">
    <property type="entry name" value="TRAF AND TNF RECEPTOR-ASSOCIATED PROTEIN"/>
    <property type="match status" value="1"/>
</dbReference>
<dbReference type="InterPro" id="IPR001876">
    <property type="entry name" value="Znf_RanBP2"/>
</dbReference>
<keyword evidence="12" id="KW-0539">Nucleus</keyword>
<dbReference type="InterPro" id="IPR036691">
    <property type="entry name" value="Endo/exonu/phosph_ase_sf"/>
</dbReference>
<reference evidence="15" key="2">
    <citation type="submission" date="2025-08" db="UniProtKB">
        <authorList>
            <consortium name="RefSeq"/>
        </authorList>
    </citation>
    <scope>IDENTIFICATION</scope>
    <source>
        <tissue evidence="15">Seedling</tissue>
    </source>
</reference>
<keyword evidence="9" id="KW-0862">Zinc</keyword>
<dbReference type="GO" id="GO:0005737">
    <property type="term" value="C:cytoplasm"/>
    <property type="evidence" value="ECO:0007669"/>
    <property type="project" value="TreeGrafter"/>
</dbReference>
<dbReference type="Pfam" id="PF03372">
    <property type="entry name" value="Exo_endo_phos"/>
    <property type="match status" value="1"/>
</dbReference>
<comment type="cofactor">
    <cofactor evidence="1">
        <name>Mn(2+)</name>
        <dbReference type="ChEBI" id="CHEBI:29035"/>
    </cofactor>
</comment>
<dbReference type="GO" id="GO:0006302">
    <property type="term" value="P:double-strand break repair"/>
    <property type="evidence" value="ECO:0007669"/>
    <property type="project" value="TreeGrafter"/>
</dbReference>
<gene>
    <name evidence="15" type="primary">LOC107419591</name>
</gene>
<feature type="domain" description="RanBP2-type" evidence="13">
    <location>
        <begin position="92"/>
        <end position="111"/>
    </location>
</feature>
<dbReference type="GO" id="GO:0004518">
    <property type="term" value="F:nuclease activity"/>
    <property type="evidence" value="ECO:0007669"/>
    <property type="project" value="UniProtKB-KW"/>
</dbReference>
<evidence type="ECO:0000256" key="11">
    <source>
        <dbReference type="ARBA" id="ARBA00023204"/>
    </source>
</evidence>
<keyword evidence="14" id="KW-1185">Reference proteome</keyword>
<dbReference type="Gene3D" id="3.60.10.10">
    <property type="entry name" value="Endonuclease/exonuclease/phosphatase"/>
    <property type="match status" value="1"/>
</dbReference>
<dbReference type="SUPFAM" id="SSF56219">
    <property type="entry name" value="DNase I-like"/>
    <property type="match status" value="1"/>
</dbReference>
<dbReference type="AlphaFoldDB" id="A0A6P3ZRV9"/>
<dbReference type="InterPro" id="IPR036443">
    <property type="entry name" value="Znf_RanBP2_sf"/>
</dbReference>
<evidence type="ECO:0000256" key="3">
    <source>
        <dbReference type="ARBA" id="ARBA00004322"/>
    </source>
</evidence>
<proteinExistence type="predicted"/>
<dbReference type="InParanoid" id="A0A6P3ZRV9"/>
<dbReference type="PANTHER" id="PTHR15822:SF4">
    <property type="entry name" value="TYROSYL-DNA PHOSPHODIESTERASE 2"/>
    <property type="match status" value="1"/>
</dbReference>
<evidence type="ECO:0000313" key="15">
    <source>
        <dbReference type="RefSeq" id="XP_015883817.3"/>
    </source>
</evidence>
<dbReference type="SMART" id="SM00547">
    <property type="entry name" value="ZnF_RBZ"/>
    <property type="match status" value="2"/>
</dbReference>
<dbReference type="PROSITE" id="PS01358">
    <property type="entry name" value="ZF_RANBP2_1"/>
    <property type="match status" value="1"/>
</dbReference>
<evidence type="ECO:0000256" key="10">
    <source>
        <dbReference type="ARBA" id="ARBA00022842"/>
    </source>
</evidence>
<evidence type="ECO:0000256" key="1">
    <source>
        <dbReference type="ARBA" id="ARBA00001936"/>
    </source>
</evidence>
<dbReference type="GO" id="GO:0070260">
    <property type="term" value="F:5'-tyrosyl-DNA phosphodiesterase activity"/>
    <property type="evidence" value="ECO:0007669"/>
    <property type="project" value="TreeGrafter"/>
</dbReference>
<reference evidence="14" key="1">
    <citation type="submission" date="2025-05" db="UniProtKB">
        <authorList>
            <consortium name="RefSeq"/>
        </authorList>
    </citation>
    <scope>NUCLEOTIDE SEQUENCE [LARGE SCALE GENOMIC DNA]</scope>
</reference>
<dbReference type="GO" id="GO:0008270">
    <property type="term" value="F:zinc ion binding"/>
    <property type="evidence" value="ECO:0007669"/>
    <property type="project" value="UniProtKB-KW"/>
</dbReference>
<keyword evidence="11" id="KW-0234">DNA repair</keyword>